<feature type="non-terminal residue" evidence="2">
    <location>
        <position position="276"/>
    </location>
</feature>
<protein>
    <recommendedName>
        <fullName evidence="1">Luciferase-like domain-containing protein</fullName>
    </recommendedName>
</protein>
<dbReference type="InterPro" id="IPR019921">
    <property type="entry name" value="Lucif-like_OxRdtase_Rv2161c"/>
</dbReference>
<organism evidence="2">
    <name type="scientific">marine metagenome</name>
    <dbReference type="NCBI Taxonomy" id="408172"/>
    <lineage>
        <taxon>unclassified sequences</taxon>
        <taxon>metagenomes</taxon>
        <taxon>ecological metagenomes</taxon>
    </lineage>
</organism>
<dbReference type="InterPro" id="IPR011251">
    <property type="entry name" value="Luciferase-like_dom"/>
</dbReference>
<dbReference type="EMBL" id="UINC01124041">
    <property type="protein sequence ID" value="SVD00916.1"/>
    <property type="molecule type" value="Genomic_DNA"/>
</dbReference>
<gene>
    <name evidence="2" type="ORF">METZ01_LOCUS353770</name>
</gene>
<dbReference type="InterPro" id="IPR050564">
    <property type="entry name" value="F420-G6PD/mer"/>
</dbReference>
<accession>A0A382RTD7</accession>
<dbReference type="Gene3D" id="3.20.20.30">
    <property type="entry name" value="Luciferase-like domain"/>
    <property type="match status" value="1"/>
</dbReference>
<feature type="non-terminal residue" evidence="2">
    <location>
        <position position="1"/>
    </location>
</feature>
<dbReference type="InterPro" id="IPR036661">
    <property type="entry name" value="Luciferase-like_sf"/>
</dbReference>
<name>A0A382RTD7_9ZZZZ</name>
<dbReference type="Pfam" id="PF00296">
    <property type="entry name" value="Bac_luciferase"/>
    <property type="match status" value="1"/>
</dbReference>
<evidence type="ECO:0000313" key="2">
    <source>
        <dbReference type="EMBL" id="SVD00916.1"/>
    </source>
</evidence>
<sequence>MHFGVMMFVTDYSMSAPDLAIAAEERGFESLWIPEHSHIPTSRKSPFPGGGDLPKIYYDVMDPFVALGAAASVTKNIRLATGICLVVQRDPLQTAKEVATLDQISGGRFIFGVGAGWNLEELSDHGTDPKTRGRLMNERIEAMKVIWANERAEYHGEFVDFDEMMTWPKPVQKPHPPIVVGGSFPHGARRAIALGDEWMPVGGRDADVVDIKSQFRQMAAEAGREPDSLGLSVYGAPNDLDKNQRLADNGITRSVFRLPSEKEDTVLPLLDEAANI</sequence>
<reference evidence="2" key="1">
    <citation type="submission" date="2018-05" db="EMBL/GenBank/DDBJ databases">
        <authorList>
            <person name="Lanie J.A."/>
            <person name="Ng W.-L."/>
            <person name="Kazmierczak K.M."/>
            <person name="Andrzejewski T.M."/>
            <person name="Davidsen T.M."/>
            <person name="Wayne K.J."/>
            <person name="Tettelin H."/>
            <person name="Glass J.I."/>
            <person name="Rusch D."/>
            <person name="Podicherti R."/>
            <person name="Tsui H.-C.T."/>
            <person name="Winkler M.E."/>
        </authorList>
    </citation>
    <scope>NUCLEOTIDE SEQUENCE</scope>
</reference>
<dbReference type="SUPFAM" id="SSF51679">
    <property type="entry name" value="Bacterial luciferase-like"/>
    <property type="match status" value="1"/>
</dbReference>
<dbReference type="PANTHER" id="PTHR43244:SF2">
    <property type="entry name" value="CONSERVED HYPOTHETICAL ALANINE AND PROLINE-RICH PROTEIN"/>
    <property type="match status" value="1"/>
</dbReference>
<dbReference type="NCBIfam" id="TIGR03619">
    <property type="entry name" value="F420_Rv2161c"/>
    <property type="match status" value="1"/>
</dbReference>
<dbReference type="PANTHER" id="PTHR43244">
    <property type="match status" value="1"/>
</dbReference>
<proteinExistence type="predicted"/>
<feature type="domain" description="Luciferase-like" evidence="1">
    <location>
        <begin position="16"/>
        <end position="234"/>
    </location>
</feature>
<dbReference type="AlphaFoldDB" id="A0A382RTD7"/>
<evidence type="ECO:0000259" key="1">
    <source>
        <dbReference type="Pfam" id="PF00296"/>
    </source>
</evidence>
<dbReference type="GO" id="GO:0016705">
    <property type="term" value="F:oxidoreductase activity, acting on paired donors, with incorporation or reduction of molecular oxygen"/>
    <property type="evidence" value="ECO:0007669"/>
    <property type="project" value="InterPro"/>
</dbReference>